<feature type="domain" description="GDP-fucose pyrophosphorylase" evidence="4">
    <location>
        <begin position="83"/>
        <end position="549"/>
    </location>
</feature>
<keyword evidence="6" id="KW-0548">Nucleotidyltransferase</keyword>
<keyword evidence="5" id="KW-1185">Reference proteome</keyword>
<dbReference type="PANTHER" id="PTHR15045">
    <property type="entry name" value="FUCOSE-1-PHOSPHATE GUANYLYLTRANSFERASE"/>
    <property type="match status" value="1"/>
</dbReference>
<dbReference type="Pfam" id="PF07959">
    <property type="entry name" value="Fucose_pyrophosphorylase"/>
    <property type="match status" value="1"/>
</dbReference>
<feature type="region of interest" description="Disordered" evidence="3">
    <location>
        <begin position="508"/>
        <end position="529"/>
    </location>
</feature>
<proteinExistence type="predicted"/>
<evidence type="ECO:0000256" key="1">
    <source>
        <dbReference type="ARBA" id="ARBA00022679"/>
    </source>
</evidence>
<feature type="region of interest" description="Disordered" evidence="3">
    <location>
        <begin position="557"/>
        <end position="577"/>
    </location>
</feature>
<sequence>MFFPLPGRPKDSSGKPFWDILVITTSDASQKEAFQIQIDEKIKRQELPLDLPIHIISDPPGIRIGNGGSTLVALEKLESEYGSELFQKKILLIHAGGWSQRMPSSTILGKAFSLLPHGNPPYQMLDLKLALYWPFVEKVQPGVFIACADDFVVYSLGSDVDWECPANGFIALAHPSPISIGRTHGVYVLSDVDKIDTEKKVVVSNCLEVLQKPSDERMKTRGAVLKGDSHTFADGICVQGETVYTDSCFYFGMDVVKKLLNFKKSAGDLSCEIDAYGDFLQAVGKNATSSYIHNVGNVSQKTSNLLEMRQGVFDCLNGSDIHVLVLNASAFIHIGTTKELLYHFCQDADFQAQLAFEKDVFNVWLREENSDNNIKRSDRNPEKISADACVMHSAFYYETRIDGQCVIDFCDFDVPVHISSKCILSNCQLSLLNEKNRDAEISIPPSMFFNTVPIVGARFVTVYFSIGDNLKKSVCYEDIESLPFMDSDVGHFLEDQGYTIKEILPSDEKNNSNSVSGACTSPDTKHVDGMHKDNKKTYSLWNLRLYPAAPSMTSSLEEALQGLSSQPRRKVSKASKSMHSMADLLKIKDVKAMLKFRSDLFEKIRANE</sequence>
<dbReference type="Proteomes" id="UP000694888">
    <property type="component" value="Unplaced"/>
</dbReference>
<dbReference type="GO" id="GO:0016779">
    <property type="term" value="F:nucleotidyltransferase activity"/>
    <property type="evidence" value="ECO:0007669"/>
    <property type="project" value="UniProtKB-KW"/>
</dbReference>
<dbReference type="RefSeq" id="XP_012935083.2">
    <property type="nucleotide sequence ID" value="XM_013079629.2"/>
</dbReference>
<evidence type="ECO:0000256" key="3">
    <source>
        <dbReference type="SAM" id="MobiDB-lite"/>
    </source>
</evidence>
<evidence type="ECO:0000313" key="6">
    <source>
        <dbReference type="RefSeq" id="XP_012935083.2"/>
    </source>
</evidence>
<keyword evidence="1" id="KW-0808">Transferase</keyword>
<feature type="compositionally biased region" description="Polar residues" evidence="3">
    <location>
        <begin position="557"/>
        <end position="566"/>
    </location>
</feature>
<dbReference type="GeneID" id="101851792"/>
<feature type="compositionally biased region" description="Polar residues" evidence="3">
    <location>
        <begin position="511"/>
        <end position="522"/>
    </location>
</feature>
<evidence type="ECO:0000259" key="4">
    <source>
        <dbReference type="Pfam" id="PF07959"/>
    </source>
</evidence>
<protein>
    <submittedName>
        <fullName evidence="6">Fucose-1-phosphate guanylyltransferase</fullName>
    </submittedName>
</protein>
<gene>
    <name evidence="6" type="primary">LOC101851792</name>
</gene>
<organism evidence="5 6">
    <name type="scientific">Aplysia californica</name>
    <name type="common">California sea hare</name>
    <dbReference type="NCBI Taxonomy" id="6500"/>
    <lineage>
        <taxon>Eukaryota</taxon>
        <taxon>Metazoa</taxon>
        <taxon>Spiralia</taxon>
        <taxon>Lophotrochozoa</taxon>
        <taxon>Mollusca</taxon>
        <taxon>Gastropoda</taxon>
        <taxon>Heterobranchia</taxon>
        <taxon>Euthyneura</taxon>
        <taxon>Tectipleura</taxon>
        <taxon>Aplysiida</taxon>
        <taxon>Aplysioidea</taxon>
        <taxon>Aplysiidae</taxon>
        <taxon>Aplysia</taxon>
    </lineage>
</organism>
<dbReference type="InterPro" id="IPR012887">
    <property type="entry name" value="GDP_fucose_pyrophosphorylase"/>
</dbReference>
<evidence type="ECO:0000313" key="5">
    <source>
        <dbReference type="Proteomes" id="UP000694888"/>
    </source>
</evidence>
<keyword evidence="2" id="KW-0547">Nucleotide-binding</keyword>
<accession>A0ABM0ZV42</accession>
<reference evidence="6" key="1">
    <citation type="submission" date="2025-08" db="UniProtKB">
        <authorList>
            <consortium name="RefSeq"/>
        </authorList>
    </citation>
    <scope>IDENTIFICATION</scope>
</reference>
<dbReference type="PANTHER" id="PTHR15045:SF1">
    <property type="entry name" value="FUCOSE-1-PHOSPHATE GUANYLYLTRANSFERASE"/>
    <property type="match status" value="1"/>
</dbReference>
<name>A0ABM0ZV42_APLCA</name>
<evidence type="ECO:0000256" key="2">
    <source>
        <dbReference type="ARBA" id="ARBA00022741"/>
    </source>
</evidence>